<evidence type="ECO:0000313" key="3">
    <source>
        <dbReference type="EMBL" id="MQM22947.1"/>
    </source>
</evidence>
<gene>
    <name evidence="3" type="ORF">Taro_056006</name>
</gene>
<protein>
    <recommendedName>
        <fullName evidence="2">Malectin-like domain-containing protein</fullName>
    </recommendedName>
</protein>
<evidence type="ECO:0000313" key="4">
    <source>
        <dbReference type="Proteomes" id="UP000652761"/>
    </source>
</evidence>
<dbReference type="Pfam" id="PF12819">
    <property type="entry name" value="Malectin_like"/>
    <property type="match status" value="1"/>
</dbReference>
<evidence type="ECO:0000259" key="2">
    <source>
        <dbReference type="Pfam" id="PF12819"/>
    </source>
</evidence>
<dbReference type="Gene3D" id="3.80.10.10">
    <property type="entry name" value="Ribonuclease Inhibitor"/>
    <property type="match status" value="1"/>
</dbReference>
<reference evidence="3" key="1">
    <citation type="submission" date="2017-07" db="EMBL/GenBank/DDBJ databases">
        <title>Taro Niue Genome Assembly and Annotation.</title>
        <authorList>
            <person name="Atibalentja N."/>
            <person name="Keating K."/>
            <person name="Fields C.J."/>
        </authorList>
    </citation>
    <scope>NUCLEOTIDE SEQUENCE</scope>
    <source>
        <strain evidence="3">Niue_2</strain>
        <tissue evidence="3">Leaf</tissue>
    </source>
</reference>
<evidence type="ECO:0000256" key="1">
    <source>
        <dbReference type="ARBA" id="ARBA00004167"/>
    </source>
</evidence>
<dbReference type="InterPro" id="IPR032675">
    <property type="entry name" value="LRR_dom_sf"/>
</dbReference>
<accession>A0A843XW12</accession>
<feature type="domain" description="Malectin-like" evidence="2">
    <location>
        <begin position="1"/>
        <end position="184"/>
    </location>
</feature>
<dbReference type="PANTHER" id="PTHR45631:SF202">
    <property type="entry name" value="SENESCENCE-INDUCED RECEPTOR-LIKE SERINE_THREONINE-PROTEIN KINASE"/>
    <property type="match status" value="1"/>
</dbReference>
<dbReference type="GO" id="GO:0016020">
    <property type="term" value="C:membrane"/>
    <property type="evidence" value="ECO:0007669"/>
    <property type="project" value="UniProtKB-SubCell"/>
</dbReference>
<dbReference type="Proteomes" id="UP000652761">
    <property type="component" value="Unassembled WGS sequence"/>
</dbReference>
<comment type="caution">
    <text evidence="3">The sequence shown here is derived from an EMBL/GenBank/DDBJ whole genome shotgun (WGS) entry which is preliminary data.</text>
</comment>
<dbReference type="EMBL" id="NMUH01014529">
    <property type="protein sequence ID" value="MQM22947.1"/>
    <property type="molecule type" value="Genomic_DNA"/>
</dbReference>
<sequence>MYLLANQSQSLVVIQYRQDYGANYEMRYPHDPYDRLWAGVKLNASNGLYTPLNTTQEVNRKAMDEFEVPTLVLRTALRTTHPSFPLNLPTTTINARAGDRIYVVLHFAEIELLMPNESRKMDIYEGDRNSGRLLYGNYTPPYLLGDALVATTTLAQEGAIYNLSIYASASSTRPPIINARESYLVRPMDVSPTHHGDVEAMEDIKSFYKVTRNWMGDPCAPENFTWDGVNCSYEASTPPRIVHLNLTSSGLDRGIPASIANLTALKTL</sequence>
<dbReference type="InterPro" id="IPR024788">
    <property type="entry name" value="Malectin-like_Carb-bd_dom"/>
</dbReference>
<comment type="subcellular location">
    <subcellularLocation>
        <location evidence="1">Membrane</location>
        <topology evidence="1">Single-pass membrane protein</topology>
    </subcellularLocation>
</comment>
<dbReference type="OrthoDB" id="1429720at2759"/>
<dbReference type="AlphaFoldDB" id="A0A843XW12"/>
<dbReference type="PANTHER" id="PTHR45631">
    <property type="entry name" value="OS07G0107800 PROTEIN-RELATED"/>
    <property type="match status" value="1"/>
</dbReference>
<proteinExistence type="predicted"/>
<name>A0A843XW12_COLES</name>
<keyword evidence="4" id="KW-1185">Reference proteome</keyword>
<organism evidence="3 4">
    <name type="scientific">Colocasia esculenta</name>
    <name type="common">Wild taro</name>
    <name type="synonym">Arum esculentum</name>
    <dbReference type="NCBI Taxonomy" id="4460"/>
    <lineage>
        <taxon>Eukaryota</taxon>
        <taxon>Viridiplantae</taxon>
        <taxon>Streptophyta</taxon>
        <taxon>Embryophyta</taxon>
        <taxon>Tracheophyta</taxon>
        <taxon>Spermatophyta</taxon>
        <taxon>Magnoliopsida</taxon>
        <taxon>Liliopsida</taxon>
        <taxon>Araceae</taxon>
        <taxon>Aroideae</taxon>
        <taxon>Colocasieae</taxon>
        <taxon>Colocasia</taxon>
    </lineage>
</organism>